<comment type="caution">
    <text evidence="1">The sequence shown here is derived from an EMBL/GenBank/DDBJ whole genome shotgun (WGS) entry which is preliminary data.</text>
</comment>
<dbReference type="EMBL" id="LHQQ01000081">
    <property type="protein sequence ID" value="KOS43435.1"/>
    <property type="molecule type" value="Genomic_DNA"/>
</dbReference>
<reference evidence="1 2" key="1">
    <citation type="submission" date="2015-08" db="EMBL/GenBank/DDBJ databases">
        <title>Genome sequencing of Penicillium nordicum.</title>
        <authorList>
            <person name="Nguyen H.D."/>
            <person name="Seifert K.A."/>
        </authorList>
    </citation>
    <scope>NUCLEOTIDE SEQUENCE [LARGE SCALE GENOMIC DNA]</scope>
    <source>
        <strain evidence="1 2">DAOMC 185683</strain>
    </source>
</reference>
<proteinExistence type="predicted"/>
<dbReference type="AlphaFoldDB" id="A0A0M9WG04"/>
<gene>
    <name evidence="1" type="ORF">ACN38_g5635</name>
</gene>
<protein>
    <submittedName>
        <fullName evidence="1">Uncharacterized protein</fullName>
    </submittedName>
</protein>
<evidence type="ECO:0000313" key="1">
    <source>
        <dbReference type="EMBL" id="KOS43435.1"/>
    </source>
</evidence>
<keyword evidence="2" id="KW-1185">Reference proteome</keyword>
<dbReference type="Proteomes" id="UP000037696">
    <property type="component" value="Unassembled WGS sequence"/>
</dbReference>
<organism evidence="1 2">
    <name type="scientific">Penicillium nordicum</name>
    <dbReference type="NCBI Taxonomy" id="229535"/>
    <lineage>
        <taxon>Eukaryota</taxon>
        <taxon>Fungi</taxon>
        <taxon>Dikarya</taxon>
        <taxon>Ascomycota</taxon>
        <taxon>Pezizomycotina</taxon>
        <taxon>Eurotiomycetes</taxon>
        <taxon>Eurotiomycetidae</taxon>
        <taxon>Eurotiales</taxon>
        <taxon>Aspergillaceae</taxon>
        <taxon>Penicillium</taxon>
    </lineage>
</organism>
<sequence length="80" mass="9611">MYLLYDLPIQKVLRYPVSITHFFPTLEAKMYVMFTAYLSTFCIGKSYKRYLKLQIWYLVGRTNTRRGWGYLARTGYATFD</sequence>
<accession>A0A0M9WG04</accession>
<name>A0A0M9WG04_9EURO</name>
<evidence type="ECO:0000313" key="2">
    <source>
        <dbReference type="Proteomes" id="UP000037696"/>
    </source>
</evidence>